<keyword evidence="1" id="KW-0812">Transmembrane</keyword>
<comment type="caution">
    <text evidence="2">The sequence shown here is derived from an EMBL/GenBank/DDBJ whole genome shotgun (WGS) entry which is preliminary data.</text>
</comment>
<evidence type="ECO:0000256" key="1">
    <source>
        <dbReference type="SAM" id="Phobius"/>
    </source>
</evidence>
<keyword evidence="3" id="KW-1185">Reference proteome</keyword>
<feature type="transmembrane region" description="Helical" evidence="1">
    <location>
        <begin position="15"/>
        <end position="39"/>
    </location>
</feature>
<proteinExistence type="predicted"/>
<organism evidence="2 3">
    <name type="scientific">Mycena albidolilacea</name>
    <dbReference type="NCBI Taxonomy" id="1033008"/>
    <lineage>
        <taxon>Eukaryota</taxon>
        <taxon>Fungi</taxon>
        <taxon>Dikarya</taxon>
        <taxon>Basidiomycota</taxon>
        <taxon>Agaricomycotina</taxon>
        <taxon>Agaricomycetes</taxon>
        <taxon>Agaricomycetidae</taxon>
        <taxon>Agaricales</taxon>
        <taxon>Marasmiineae</taxon>
        <taxon>Mycenaceae</taxon>
        <taxon>Mycena</taxon>
    </lineage>
</organism>
<evidence type="ECO:0000313" key="2">
    <source>
        <dbReference type="EMBL" id="KAJ7369018.1"/>
    </source>
</evidence>
<feature type="transmembrane region" description="Helical" evidence="1">
    <location>
        <begin position="51"/>
        <end position="70"/>
    </location>
</feature>
<keyword evidence="1" id="KW-1133">Transmembrane helix</keyword>
<keyword evidence="1" id="KW-0472">Membrane</keyword>
<reference evidence="2" key="1">
    <citation type="submission" date="2023-03" db="EMBL/GenBank/DDBJ databases">
        <title>Massive genome expansion in bonnet fungi (Mycena s.s.) driven by repeated elements and novel gene families across ecological guilds.</title>
        <authorList>
            <consortium name="Lawrence Berkeley National Laboratory"/>
            <person name="Harder C.B."/>
            <person name="Miyauchi S."/>
            <person name="Viragh M."/>
            <person name="Kuo A."/>
            <person name="Thoen E."/>
            <person name="Andreopoulos B."/>
            <person name="Lu D."/>
            <person name="Skrede I."/>
            <person name="Drula E."/>
            <person name="Henrissat B."/>
            <person name="Morin E."/>
            <person name="Kohler A."/>
            <person name="Barry K."/>
            <person name="LaButti K."/>
            <person name="Morin E."/>
            <person name="Salamov A."/>
            <person name="Lipzen A."/>
            <person name="Mereny Z."/>
            <person name="Hegedus B."/>
            <person name="Baldrian P."/>
            <person name="Stursova M."/>
            <person name="Weitz H."/>
            <person name="Taylor A."/>
            <person name="Grigoriev I.V."/>
            <person name="Nagy L.G."/>
            <person name="Martin F."/>
            <person name="Kauserud H."/>
        </authorList>
    </citation>
    <scope>NUCLEOTIDE SEQUENCE</scope>
    <source>
        <strain evidence="2">CBHHK002</strain>
    </source>
</reference>
<accession>A0AAD7AWJ9</accession>
<sequence>MIVSVVNPSDYIPHLVIYATFNIFAACGLAALLAVTLLVQGPSANPSLVNLEIIFIISSSTSSVLIWTGHARDPHPPFALCLLSASATMSNTPLMAGAALALVAKVWGTAMGIWHPQYRLLCGWITCTPVLLLFPFISAVPLFIASIMLGLEHRDQVFRGSPFYCLVNSEAPQSASSILGATYTFISLVLAVWTSVKLIRTRRRAERERSTEDPGSISFAFAIRVLLFSLFVGAAFVSGIVALTSTFDAVIPDMVVASCGVGAFFIFASTKPILRFVFCQRESRRKNSVPIPSSTVTGLSGIWGSGSTTRHGHEFTLSSLTVTRTSSTMPVDESSGLSLKQPFGPGVGEGQIQVTRVVETYDEDGEYWSAI</sequence>
<dbReference type="Proteomes" id="UP001218218">
    <property type="component" value="Unassembled WGS sequence"/>
</dbReference>
<protein>
    <submittedName>
        <fullName evidence="2">Uncharacterized protein</fullName>
    </submittedName>
</protein>
<dbReference type="AlphaFoldDB" id="A0AAD7AWJ9"/>
<feature type="transmembrane region" description="Helical" evidence="1">
    <location>
        <begin position="94"/>
        <end position="114"/>
    </location>
</feature>
<feature type="transmembrane region" description="Helical" evidence="1">
    <location>
        <begin position="171"/>
        <end position="196"/>
    </location>
</feature>
<dbReference type="EMBL" id="JARIHO010000001">
    <property type="protein sequence ID" value="KAJ7369018.1"/>
    <property type="molecule type" value="Genomic_DNA"/>
</dbReference>
<feature type="transmembrane region" description="Helical" evidence="1">
    <location>
        <begin position="121"/>
        <end position="151"/>
    </location>
</feature>
<feature type="transmembrane region" description="Helical" evidence="1">
    <location>
        <begin position="255"/>
        <end position="278"/>
    </location>
</feature>
<evidence type="ECO:0000313" key="3">
    <source>
        <dbReference type="Proteomes" id="UP001218218"/>
    </source>
</evidence>
<feature type="transmembrane region" description="Helical" evidence="1">
    <location>
        <begin position="217"/>
        <end position="243"/>
    </location>
</feature>
<name>A0AAD7AWJ9_9AGAR</name>
<gene>
    <name evidence="2" type="ORF">DFH08DRAFT_983713</name>
</gene>